<comment type="caution">
    <text evidence="2">The sequence shown here is derived from an EMBL/GenBank/DDBJ whole genome shotgun (WGS) entry which is preliminary data.</text>
</comment>
<evidence type="ECO:0000256" key="1">
    <source>
        <dbReference type="SAM" id="MobiDB-lite"/>
    </source>
</evidence>
<evidence type="ECO:0000313" key="3">
    <source>
        <dbReference type="Proteomes" id="UP001632038"/>
    </source>
</evidence>
<feature type="region of interest" description="Disordered" evidence="1">
    <location>
        <begin position="1"/>
        <end position="24"/>
    </location>
</feature>
<evidence type="ECO:0000313" key="2">
    <source>
        <dbReference type="EMBL" id="KAL3646389.1"/>
    </source>
</evidence>
<accession>A0ABD3E011</accession>
<protein>
    <submittedName>
        <fullName evidence="2">Uncharacterized protein</fullName>
    </submittedName>
</protein>
<organism evidence="2 3">
    <name type="scientific">Castilleja foliolosa</name>
    <dbReference type="NCBI Taxonomy" id="1961234"/>
    <lineage>
        <taxon>Eukaryota</taxon>
        <taxon>Viridiplantae</taxon>
        <taxon>Streptophyta</taxon>
        <taxon>Embryophyta</taxon>
        <taxon>Tracheophyta</taxon>
        <taxon>Spermatophyta</taxon>
        <taxon>Magnoliopsida</taxon>
        <taxon>eudicotyledons</taxon>
        <taxon>Gunneridae</taxon>
        <taxon>Pentapetalae</taxon>
        <taxon>asterids</taxon>
        <taxon>lamiids</taxon>
        <taxon>Lamiales</taxon>
        <taxon>Orobanchaceae</taxon>
        <taxon>Pedicularideae</taxon>
        <taxon>Castillejinae</taxon>
        <taxon>Castilleja</taxon>
    </lineage>
</organism>
<reference evidence="3" key="1">
    <citation type="journal article" date="2024" name="IScience">
        <title>Strigolactones Initiate the Formation of Haustorium-like Structures in Castilleja.</title>
        <authorList>
            <person name="Buerger M."/>
            <person name="Peterson D."/>
            <person name="Chory J."/>
        </authorList>
    </citation>
    <scope>NUCLEOTIDE SEQUENCE [LARGE SCALE GENOMIC DNA]</scope>
</reference>
<keyword evidence="3" id="KW-1185">Reference proteome</keyword>
<dbReference type="Proteomes" id="UP001632038">
    <property type="component" value="Unassembled WGS sequence"/>
</dbReference>
<proteinExistence type="predicted"/>
<feature type="compositionally biased region" description="Basic and acidic residues" evidence="1">
    <location>
        <begin position="15"/>
        <end position="24"/>
    </location>
</feature>
<name>A0ABD3E011_9LAMI</name>
<gene>
    <name evidence="2" type="ORF">CASFOL_011569</name>
</gene>
<sequence>MRLRHLNAQLGQRCQQHEDAERARQQDLDVDGFINRKLATMIRRQKAQLVELRRQHGSEPEQFIGYQSERCMQVSVFPAVKATVEISTQVTSGGRRDPQGTRC</sequence>
<dbReference type="AlphaFoldDB" id="A0ABD3E011"/>
<dbReference type="EMBL" id="JAVIJP010000013">
    <property type="protein sequence ID" value="KAL3646389.1"/>
    <property type="molecule type" value="Genomic_DNA"/>
</dbReference>